<keyword evidence="9 11" id="KW-1015">Disulfide bond</keyword>
<feature type="domain" description="EGF-like" evidence="12">
    <location>
        <begin position="729"/>
        <end position="765"/>
    </location>
</feature>
<dbReference type="AlphaFoldDB" id="A0ABD1J922"/>
<accession>A0ABD1J922</accession>
<feature type="disulfide bond" evidence="11">
    <location>
        <begin position="276"/>
        <end position="285"/>
    </location>
</feature>
<dbReference type="FunFam" id="2.10.25.10:FF:001002">
    <property type="entry name" value="Protein eyes shut homolog"/>
    <property type="match status" value="1"/>
</dbReference>
<dbReference type="CDD" id="cd00054">
    <property type="entry name" value="EGF_CA"/>
    <property type="match status" value="8"/>
</dbReference>
<feature type="disulfide bond" evidence="11">
    <location>
        <begin position="383"/>
        <end position="392"/>
    </location>
</feature>
<dbReference type="PROSITE" id="PS01186">
    <property type="entry name" value="EGF_2"/>
    <property type="match status" value="11"/>
</dbReference>
<dbReference type="GO" id="GO:0016020">
    <property type="term" value="C:membrane"/>
    <property type="evidence" value="ECO:0007669"/>
    <property type="project" value="UniProtKB-ARBA"/>
</dbReference>
<evidence type="ECO:0000256" key="3">
    <source>
        <dbReference type="ARBA" id="ARBA00022490"/>
    </source>
</evidence>
<dbReference type="GO" id="GO:0003008">
    <property type="term" value="P:system process"/>
    <property type="evidence" value="ECO:0007669"/>
    <property type="project" value="UniProtKB-ARBA"/>
</dbReference>
<evidence type="ECO:0000256" key="8">
    <source>
        <dbReference type="ARBA" id="ARBA00022837"/>
    </source>
</evidence>
<feature type="disulfide bond" evidence="11">
    <location>
        <begin position="314"/>
        <end position="323"/>
    </location>
</feature>
<dbReference type="GO" id="GO:0005737">
    <property type="term" value="C:cytoplasm"/>
    <property type="evidence" value="ECO:0007669"/>
    <property type="project" value="UniProtKB-SubCell"/>
</dbReference>
<dbReference type="GO" id="GO:0060218">
    <property type="term" value="P:hematopoietic stem cell differentiation"/>
    <property type="evidence" value="ECO:0007669"/>
    <property type="project" value="UniProtKB-ARBA"/>
</dbReference>
<feature type="domain" description="EGF-like" evidence="12">
    <location>
        <begin position="951"/>
        <end position="989"/>
    </location>
</feature>
<name>A0ABD1J922_9TELE</name>
<dbReference type="InterPro" id="IPR001881">
    <property type="entry name" value="EGF-like_Ca-bd_dom"/>
</dbReference>
<dbReference type="FunFam" id="2.10.25.10:FF:000118">
    <property type="entry name" value="protein delta homolog 2"/>
    <property type="match status" value="1"/>
</dbReference>
<reference evidence="13 14" key="1">
    <citation type="submission" date="2024-09" db="EMBL/GenBank/DDBJ databases">
        <title>A chromosome-level genome assembly of Gray's grenadier anchovy, Coilia grayii.</title>
        <authorList>
            <person name="Fu Z."/>
        </authorList>
    </citation>
    <scope>NUCLEOTIDE SEQUENCE [LARGE SCALE GENOMIC DNA]</scope>
    <source>
        <strain evidence="13">G4</strain>
        <tissue evidence="13">Muscle</tissue>
    </source>
</reference>
<feature type="disulfide bond" evidence="11">
    <location>
        <begin position="587"/>
        <end position="604"/>
    </location>
</feature>
<feature type="domain" description="EGF-like" evidence="12">
    <location>
        <begin position="691"/>
        <end position="727"/>
    </location>
</feature>
<dbReference type="FunFam" id="2.10.25.10:FF:000472">
    <property type="entry name" value="Uncharacterized protein, isoform A"/>
    <property type="match status" value="4"/>
</dbReference>
<keyword evidence="5 11" id="KW-0245">EGF-like domain</keyword>
<feature type="disulfide bond" evidence="11">
    <location>
        <begin position="755"/>
        <end position="764"/>
    </location>
</feature>
<dbReference type="GO" id="GO:0051240">
    <property type="term" value="P:positive regulation of multicellular organismal process"/>
    <property type="evidence" value="ECO:0007669"/>
    <property type="project" value="UniProtKB-ARBA"/>
</dbReference>
<comment type="caution">
    <text evidence="13">The sequence shown here is derived from an EMBL/GenBank/DDBJ whole genome shotgun (WGS) entry which is preliminary data.</text>
</comment>
<feature type="domain" description="EGF-like" evidence="12">
    <location>
        <begin position="355"/>
        <end position="393"/>
    </location>
</feature>
<feature type="disulfide bond" evidence="11">
    <location>
        <begin position="67"/>
        <end position="76"/>
    </location>
</feature>
<dbReference type="GO" id="GO:0048731">
    <property type="term" value="P:system development"/>
    <property type="evidence" value="ECO:0007669"/>
    <property type="project" value="UniProtKB-ARBA"/>
</dbReference>
<dbReference type="Pfam" id="PF00008">
    <property type="entry name" value="EGF"/>
    <property type="match status" value="10"/>
</dbReference>
<feature type="domain" description="EGF-like" evidence="12">
    <location>
        <begin position="578"/>
        <end position="616"/>
    </location>
</feature>
<feature type="disulfide bond" evidence="11">
    <location>
        <begin position="606"/>
        <end position="615"/>
    </location>
</feature>
<proteinExistence type="predicted"/>
<dbReference type="Pfam" id="PF12661">
    <property type="entry name" value="hEGF"/>
    <property type="match status" value="5"/>
</dbReference>
<feature type="disulfide bond" evidence="11">
    <location>
        <begin position="679"/>
        <end position="688"/>
    </location>
</feature>
<dbReference type="PRINTS" id="PR00010">
    <property type="entry name" value="EGFBLOOD"/>
</dbReference>
<dbReference type="InterPro" id="IPR018097">
    <property type="entry name" value="EGF_Ca-bd_CS"/>
</dbReference>
<evidence type="ECO:0000256" key="2">
    <source>
        <dbReference type="ARBA" id="ARBA00004613"/>
    </source>
</evidence>
<keyword evidence="10" id="KW-0325">Glycoprotein</keyword>
<feature type="domain" description="EGF-like" evidence="12">
    <location>
        <begin position="991"/>
        <end position="1025"/>
    </location>
</feature>
<feature type="disulfide bond" evidence="11">
    <location>
        <begin position="960"/>
        <end position="977"/>
    </location>
</feature>
<dbReference type="GO" id="GO:1901222">
    <property type="term" value="P:regulation of non-canonical NF-kappaB signal transduction"/>
    <property type="evidence" value="ECO:0007669"/>
    <property type="project" value="UniProtKB-ARBA"/>
</dbReference>
<keyword evidence="7" id="KW-0677">Repeat</keyword>
<feature type="disulfide bond" evidence="11">
    <location>
        <begin position="717"/>
        <end position="726"/>
    </location>
</feature>
<dbReference type="InterPro" id="IPR000742">
    <property type="entry name" value="EGF"/>
</dbReference>
<evidence type="ECO:0000256" key="11">
    <source>
        <dbReference type="PROSITE-ProRule" id="PRU00076"/>
    </source>
</evidence>
<feature type="domain" description="EGF-like" evidence="12">
    <location>
        <begin position="766"/>
        <end position="808"/>
    </location>
</feature>
<feature type="disulfide bond" evidence="11">
    <location>
        <begin position="428"/>
        <end position="437"/>
    </location>
</feature>
<dbReference type="SUPFAM" id="SSF57196">
    <property type="entry name" value="EGF/Laminin"/>
    <property type="match status" value="14"/>
</dbReference>
<dbReference type="PANTHER" id="PTHR24049:SF22">
    <property type="entry name" value="DROSOPHILA CRUMBS HOMOLOG"/>
    <property type="match status" value="1"/>
</dbReference>
<feature type="domain" description="EGF-like" evidence="12">
    <location>
        <begin position="481"/>
        <end position="514"/>
    </location>
</feature>
<feature type="disulfide bond" evidence="11">
    <location>
        <begin position="798"/>
        <end position="807"/>
    </location>
</feature>
<dbReference type="FunFam" id="2.10.25.10:FF:000122">
    <property type="entry name" value="Protein crumbs homolog 2"/>
    <property type="match status" value="1"/>
</dbReference>
<dbReference type="GO" id="GO:0045597">
    <property type="term" value="P:positive regulation of cell differentiation"/>
    <property type="evidence" value="ECO:0007669"/>
    <property type="project" value="UniProtKB-ARBA"/>
</dbReference>
<dbReference type="FunFam" id="2.10.25.10:FF:000004">
    <property type="entry name" value="Neurogenic locus notch 1"/>
    <property type="match status" value="2"/>
</dbReference>
<evidence type="ECO:0000256" key="7">
    <source>
        <dbReference type="ARBA" id="ARBA00022737"/>
    </source>
</evidence>
<evidence type="ECO:0000256" key="1">
    <source>
        <dbReference type="ARBA" id="ARBA00004496"/>
    </source>
</evidence>
<feature type="domain" description="EGF-like" evidence="12">
    <location>
        <begin position="618"/>
        <end position="651"/>
    </location>
</feature>
<evidence type="ECO:0000313" key="14">
    <source>
        <dbReference type="Proteomes" id="UP001591681"/>
    </source>
</evidence>
<gene>
    <name evidence="13" type="ORF">ACEWY4_020994</name>
</gene>
<feature type="domain" description="EGF-like" evidence="12">
    <location>
        <begin position="875"/>
        <end position="911"/>
    </location>
</feature>
<comment type="caution">
    <text evidence="11">Lacks conserved residue(s) required for the propagation of feature annotation.</text>
</comment>
<dbReference type="PROSITE" id="PS00022">
    <property type="entry name" value="EGF_1"/>
    <property type="match status" value="14"/>
</dbReference>
<dbReference type="GO" id="GO:0005576">
    <property type="term" value="C:extracellular region"/>
    <property type="evidence" value="ECO:0007669"/>
    <property type="project" value="UniProtKB-SubCell"/>
</dbReference>
<keyword evidence="8" id="KW-0106">Calcium</keyword>
<dbReference type="SMART" id="SM00181">
    <property type="entry name" value="EGF"/>
    <property type="match status" value="19"/>
</dbReference>
<organism evidence="13 14">
    <name type="scientific">Coilia grayii</name>
    <name type="common">Gray's grenadier anchovy</name>
    <dbReference type="NCBI Taxonomy" id="363190"/>
    <lineage>
        <taxon>Eukaryota</taxon>
        <taxon>Metazoa</taxon>
        <taxon>Chordata</taxon>
        <taxon>Craniata</taxon>
        <taxon>Vertebrata</taxon>
        <taxon>Euteleostomi</taxon>
        <taxon>Actinopterygii</taxon>
        <taxon>Neopterygii</taxon>
        <taxon>Teleostei</taxon>
        <taxon>Clupei</taxon>
        <taxon>Clupeiformes</taxon>
        <taxon>Clupeoidei</taxon>
        <taxon>Engraulidae</taxon>
        <taxon>Coilinae</taxon>
        <taxon>Coilia</taxon>
    </lineage>
</organism>
<feature type="disulfide bond" evidence="11">
    <location>
        <begin position="939"/>
        <end position="948"/>
    </location>
</feature>
<dbReference type="EMBL" id="JBHFQA010000018">
    <property type="protein sequence ID" value="KAL2083221.1"/>
    <property type="molecule type" value="Genomic_DNA"/>
</dbReference>
<keyword evidence="3" id="KW-0963">Cytoplasm</keyword>
<keyword evidence="14" id="KW-1185">Reference proteome</keyword>
<feature type="domain" description="EGF-like" evidence="12">
    <location>
        <begin position="653"/>
        <end position="689"/>
    </location>
</feature>
<feature type="domain" description="EGF-like" evidence="12">
    <location>
        <begin position="288"/>
        <end position="324"/>
    </location>
</feature>
<dbReference type="SUPFAM" id="SSF57184">
    <property type="entry name" value="Growth factor receptor domain"/>
    <property type="match status" value="1"/>
</dbReference>
<evidence type="ECO:0000256" key="5">
    <source>
        <dbReference type="ARBA" id="ARBA00022536"/>
    </source>
</evidence>
<dbReference type="InterPro" id="IPR009030">
    <property type="entry name" value="Growth_fac_rcpt_cys_sf"/>
</dbReference>
<dbReference type="PROSITE" id="PS50026">
    <property type="entry name" value="EGF_3"/>
    <property type="match status" value="17"/>
</dbReference>
<dbReference type="PANTHER" id="PTHR24049">
    <property type="entry name" value="CRUMBS FAMILY MEMBER"/>
    <property type="match status" value="1"/>
</dbReference>
<feature type="domain" description="EGF-like" evidence="12">
    <location>
        <begin position="440"/>
        <end position="479"/>
    </location>
</feature>
<keyword evidence="4" id="KW-0964">Secreted</keyword>
<evidence type="ECO:0000256" key="4">
    <source>
        <dbReference type="ARBA" id="ARBA00022525"/>
    </source>
</evidence>
<feature type="disulfide bond" evidence="11">
    <location>
        <begin position="979"/>
        <end position="988"/>
    </location>
</feature>
<dbReference type="PRINTS" id="PR01983">
    <property type="entry name" value="NOTCH"/>
</dbReference>
<dbReference type="InterPro" id="IPR051022">
    <property type="entry name" value="Notch_Cell-Fate_Det"/>
</dbReference>
<dbReference type="InterPro" id="IPR013032">
    <property type="entry name" value="EGF-like_CS"/>
</dbReference>
<dbReference type="FunFam" id="2.10.25.10:FF:000425">
    <property type="entry name" value="Eyes shut homolog"/>
    <property type="match status" value="1"/>
</dbReference>
<dbReference type="PROSITE" id="PS01187">
    <property type="entry name" value="EGF_CA"/>
    <property type="match status" value="5"/>
</dbReference>
<evidence type="ECO:0000256" key="10">
    <source>
        <dbReference type="ARBA" id="ARBA00023180"/>
    </source>
</evidence>
<dbReference type="InterPro" id="IPR000152">
    <property type="entry name" value="EGF-type_Asp/Asn_hydroxyl_site"/>
</dbReference>
<sequence>MRVSIIFSTGAKIMASGPLVASLTELVAITLCIPGSLCDVRKLPCLPNPCKNGGKCTETAEGYACTCPEAFLGPHCDTELNSTCATHGCQPEPTCSDEEHPSMCVCEEGGPAGSGRQCRRVRQPCASSPCLNNGSCVSLGDDYTCSEACDSVSANASVADKGNRQRSYGTGVHNAGIMCGSDPITSLKLSQCPEEMCSWPTVEETFFFTPFFALAIPATTPHPHPLSKCLCAPGWTGEVCQHVENACLIYPEGCMNGATCVSVSQPTAPPRYTCKCAPGYTGRHCEAEVDECESSPCRHNGTCTDLVGSYRCTCPPGFSGMHCEVDVDVCAFPNATCPPKTVCLDLSDGFRYTCRKPCPQHIQPCANEGRCILNNATSYSCVCPAGWTGHNCLVNINDCNQHWCQNGGTCVDKHGTCLDQEQNYTCRCLPGYEGRFCEMRANQCRSSPCSNGATCIETAYGYQCLCAPGFEGFGGPFCEVNQNDCESMPCQNGAVCVDDVDAYRCFCPEGKNCSVAIPDCASPEEACPSKATCSPVQACLCHTELSCASRSTTPRRTSIISLILLLSGSGGEGCLELPASECVSSPCEPAGTRTCVEQVSGFKCVCRHGHTGRFCETPISHCVHGLCQHGSKCVDLHGGFTCQCLPGNHCEIEVNECLSQPCLNGGSCSDELNAFSCQCPYGVTGDLCEISVDECQSSPCQHNGTCVDLAFGYKCICLPGFTGSECELDIDECASSPCKNGATCIDQPGNYSCQCVAPFKGLNCEFLPCEASNPCENGAECVAAPDPERFPLGFRCLCQRGFAGPRCEINVDECRSNPCLHGFCYDDPPSPDLAGGILGMVASVLGSKRRGGCRVVDGFYCLCNPGYAGVRCEQDIDDCVSNMCANNATCVDLHMGYQCVCAPGWGGDYCQEEVDECVSQPCRNNATCIDLFNSYRCICARGWTGSDCGVDINECDSAPCLNGARCVQSEVPGEFSCTCTPFFTGPLCGTPFDPCDPQHDPCRHNSTCSPRPDGLASCHCLAGES</sequence>
<keyword evidence="6" id="KW-0732">Signal</keyword>
<feature type="domain" description="EGF-like" evidence="12">
    <location>
        <begin position="41"/>
        <end position="77"/>
    </location>
</feature>
<evidence type="ECO:0000259" key="12">
    <source>
        <dbReference type="PROSITE" id="PS50026"/>
    </source>
</evidence>
<feature type="domain" description="EGF-like" evidence="12">
    <location>
        <begin position="243"/>
        <end position="286"/>
    </location>
</feature>
<feature type="domain" description="EGF-like" evidence="12">
    <location>
        <begin position="395"/>
        <end position="438"/>
    </location>
</feature>
<dbReference type="Gene3D" id="2.10.25.10">
    <property type="entry name" value="Laminin"/>
    <property type="match status" value="18"/>
</dbReference>
<protein>
    <recommendedName>
        <fullName evidence="12">EGF-like domain-containing protein</fullName>
    </recommendedName>
</protein>
<dbReference type="PROSITE" id="PS00010">
    <property type="entry name" value="ASX_HYDROXYL"/>
    <property type="match status" value="9"/>
</dbReference>
<feature type="disulfide bond" evidence="11">
    <location>
        <begin position="901"/>
        <end position="910"/>
    </location>
</feature>
<dbReference type="SMART" id="SM00179">
    <property type="entry name" value="EGF_CA"/>
    <property type="match status" value="17"/>
</dbReference>
<evidence type="ECO:0000256" key="9">
    <source>
        <dbReference type="ARBA" id="ARBA00023157"/>
    </source>
</evidence>
<evidence type="ECO:0000313" key="13">
    <source>
        <dbReference type="EMBL" id="KAL2083221.1"/>
    </source>
</evidence>
<comment type="subcellular location">
    <subcellularLocation>
        <location evidence="1">Cytoplasm</location>
    </subcellularLocation>
    <subcellularLocation>
        <location evidence="2">Secreted</location>
    </subcellularLocation>
</comment>
<dbReference type="Proteomes" id="UP001591681">
    <property type="component" value="Unassembled WGS sequence"/>
</dbReference>
<feature type="domain" description="EGF-like" evidence="12">
    <location>
        <begin position="913"/>
        <end position="949"/>
    </location>
</feature>
<evidence type="ECO:0000256" key="6">
    <source>
        <dbReference type="ARBA" id="ARBA00022729"/>
    </source>
</evidence>